<gene>
    <name evidence="1" type="ORF">SDC9_192264</name>
</gene>
<accession>A0A645I2Q1</accession>
<name>A0A645I2Q1_9ZZZZ</name>
<sequence length="40" mass="4350">MPGENIHMILALKECGVTRGQLVCAFNLAADIVWHATARV</sequence>
<proteinExistence type="predicted"/>
<protein>
    <submittedName>
        <fullName evidence="1">Uncharacterized protein</fullName>
    </submittedName>
</protein>
<dbReference type="EMBL" id="VSSQ01104021">
    <property type="protein sequence ID" value="MPN44699.1"/>
    <property type="molecule type" value="Genomic_DNA"/>
</dbReference>
<evidence type="ECO:0000313" key="1">
    <source>
        <dbReference type="EMBL" id="MPN44699.1"/>
    </source>
</evidence>
<reference evidence="1" key="1">
    <citation type="submission" date="2019-08" db="EMBL/GenBank/DDBJ databases">
        <authorList>
            <person name="Kucharzyk K."/>
            <person name="Murdoch R.W."/>
            <person name="Higgins S."/>
            <person name="Loffler F."/>
        </authorList>
    </citation>
    <scope>NUCLEOTIDE SEQUENCE</scope>
</reference>
<comment type="caution">
    <text evidence="1">The sequence shown here is derived from an EMBL/GenBank/DDBJ whole genome shotgun (WGS) entry which is preliminary data.</text>
</comment>
<organism evidence="1">
    <name type="scientific">bioreactor metagenome</name>
    <dbReference type="NCBI Taxonomy" id="1076179"/>
    <lineage>
        <taxon>unclassified sequences</taxon>
        <taxon>metagenomes</taxon>
        <taxon>ecological metagenomes</taxon>
    </lineage>
</organism>
<dbReference type="AlphaFoldDB" id="A0A645I2Q1"/>